<dbReference type="AlphaFoldDB" id="G4RA73"/>
<dbReference type="InterPro" id="IPR050765">
    <property type="entry name" value="Riboflavin_Biosynth_HTPR"/>
</dbReference>
<dbReference type="Proteomes" id="UP000008850">
    <property type="component" value="Chromosome"/>
</dbReference>
<reference evidence="2 3" key="1">
    <citation type="journal article" date="2012" name="J. Bacteriol.">
        <title>Complete genome sequence of Pelagibacterium halotolerans B2T.</title>
        <authorList>
            <person name="Huo Y.Y."/>
            <person name="Cheng H."/>
            <person name="Han X.F."/>
            <person name="Jiang X.W."/>
            <person name="Sun C."/>
            <person name="Zhang X.Q."/>
            <person name="Zhu X.F."/>
            <person name="Liu Y.F."/>
            <person name="Li P.F."/>
            <person name="Ni P.X."/>
            <person name="Wu M."/>
        </authorList>
    </citation>
    <scope>NUCLEOTIDE SEQUENCE [LARGE SCALE GENOMIC DNA]</scope>
    <source>
        <strain evidence="3">DSM 22347 / JCM 15775 / CGMCC 1.7692 / B2</strain>
    </source>
</reference>
<dbReference type="Gene3D" id="3.40.430.10">
    <property type="entry name" value="Dihydrofolate Reductase, subunit A"/>
    <property type="match status" value="1"/>
</dbReference>
<evidence type="ECO:0000313" key="2">
    <source>
        <dbReference type="EMBL" id="AEQ53556.1"/>
    </source>
</evidence>
<name>G4RA73_PELHB</name>
<feature type="domain" description="Bacterial bifunctional deaminase-reductase C-terminal" evidence="1">
    <location>
        <begin position="3"/>
        <end position="187"/>
    </location>
</feature>
<protein>
    <submittedName>
        <fullName evidence="2">Dihydrofolate reductase</fullName>
    </submittedName>
</protein>
<proteinExistence type="predicted"/>
<evidence type="ECO:0000259" key="1">
    <source>
        <dbReference type="Pfam" id="PF01872"/>
    </source>
</evidence>
<dbReference type="STRING" id="1082931.KKY_3571"/>
<dbReference type="KEGG" id="phl:KKY_3571"/>
<dbReference type="eggNOG" id="COG0262">
    <property type="taxonomic scope" value="Bacteria"/>
</dbReference>
<dbReference type="PANTHER" id="PTHR38011:SF2">
    <property type="entry name" value="BIFUNCTIONAL DEAMINASE-REDUCTASE DOMAIN PROTEIN"/>
    <property type="match status" value="1"/>
</dbReference>
<dbReference type="PANTHER" id="PTHR38011">
    <property type="entry name" value="DIHYDROFOLATE REDUCTASE FAMILY PROTEIN (AFU_ORTHOLOGUE AFUA_8G06820)"/>
    <property type="match status" value="1"/>
</dbReference>
<gene>
    <name evidence="2" type="ordered locus">KKY_3571</name>
</gene>
<keyword evidence="3" id="KW-1185">Reference proteome</keyword>
<dbReference type="Pfam" id="PF01872">
    <property type="entry name" value="RibD_C"/>
    <property type="match status" value="1"/>
</dbReference>
<dbReference type="PATRIC" id="fig|1082931.4.peg.3520"/>
<organism evidence="2 3">
    <name type="scientific">Pelagibacterium halotolerans (strain DSM 22347 / JCM 15775 / CGMCC 1.7692 / B2)</name>
    <dbReference type="NCBI Taxonomy" id="1082931"/>
    <lineage>
        <taxon>Bacteria</taxon>
        <taxon>Pseudomonadati</taxon>
        <taxon>Pseudomonadota</taxon>
        <taxon>Alphaproteobacteria</taxon>
        <taxon>Hyphomicrobiales</taxon>
        <taxon>Devosiaceae</taxon>
        <taxon>Pelagibacterium</taxon>
    </lineage>
</organism>
<dbReference type="HOGENOM" id="CLU_043966_1_0_5"/>
<dbReference type="GO" id="GO:0008703">
    <property type="term" value="F:5-amino-6-(5-phosphoribosylamino)uracil reductase activity"/>
    <property type="evidence" value="ECO:0007669"/>
    <property type="project" value="InterPro"/>
</dbReference>
<dbReference type="EMBL" id="CP003075">
    <property type="protein sequence ID" value="AEQ53556.1"/>
    <property type="molecule type" value="Genomic_DNA"/>
</dbReference>
<evidence type="ECO:0000313" key="3">
    <source>
        <dbReference type="Proteomes" id="UP000008850"/>
    </source>
</evidence>
<accession>G4RA73</accession>
<dbReference type="InterPro" id="IPR002734">
    <property type="entry name" value="RibDG_C"/>
</dbReference>
<dbReference type="InterPro" id="IPR024072">
    <property type="entry name" value="DHFR-like_dom_sf"/>
</dbReference>
<dbReference type="SUPFAM" id="SSF53597">
    <property type="entry name" value="Dihydrofolate reductase-like"/>
    <property type="match status" value="1"/>
</dbReference>
<sequence>MRKLSVAAFVSLDGVMQGPGGPQEDTDNGFTLGGWTVPYFDEAVGKAMDAILSDPYDLLLGRRTYEIFANHWPKLEGQDELADQFGAINKYVATRNPGYATDWQNSHVLKGDAVAAVRQLKTQEGRNLLTQGSAQFIQALLASDVVDEIHTLTFPVLLGKGKRLFGGDGAPSALTLIRSVTSPSGVTINRYGVAGPVQTGSFALDRQSGAPMVSAPLYCQPIDMISSSSTSPSHCGQWVSCSSRNLRTQATASASLSSS</sequence>
<dbReference type="GO" id="GO:0009231">
    <property type="term" value="P:riboflavin biosynthetic process"/>
    <property type="evidence" value="ECO:0007669"/>
    <property type="project" value="InterPro"/>
</dbReference>